<proteinExistence type="predicted"/>
<reference evidence="1" key="1">
    <citation type="submission" date="2021-02" db="EMBL/GenBank/DDBJ databases">
        <authorList>
            <consortium name="DOE Joint Genome Institute"/>
            <person name="Ahrendt S."/>
            <person name="Looney B.P."/>
            <person name="Miyauchi S."/>
            <person name="Morin E."/>
            <person name="Drula E."/>
            <person name="Courty P.E."/>
            <person name="Chicoki N."/>
            <person name="Fauchery L."/>
            <person name="Kohler A."/>
            <person name="Kuo A."/>
            <person name="Labutti K."/>
            <person name="Pangilinan J."/>
            <person name="Lipzen A."/>
            <person name="Riley R."/>
            <person name="Andreopoulos W."/>
            <person name="He G."/>
            <person name="Johnson J."/>
            <person name="Barry K.W."/>
            <person name="Grigoriev I.V."/>
            <person name="Nagy L."/>
            <person name="Hibbett D."/>
            <person name="Henrissat B."/>
            <person name="Matheny P.B."/>
            <person name="Labbe J."/>
            <person name="Martin F."/>
        </authorList>
    </citation>
    <scope>NUCLEOTIDE SEQUENCE</scope>
    <source>
        <strain evidence="1">FP105234-sp</strain>
    </source>
</reference>
<name>A0ACB8RXU6_9AGAM</name>
<protein>
    <submittedName>
        <fullName evidence="1">DUF1295-domain-containing protein</fullName>
    </submittedName>
</protein>
<sequence length="358" mass="40246">MSLPPLLELPLAFCAFTSLATYVLSIITGNASQVDRLWTFLPTIYTAYWAGYPLWPHAHEKYPFKSLLAPYVAGNVPRGVGEDFNQRALLMLALQLIWTYRLSYNTWRRGLFRLDDEDYRWAILRQKIPAWFFQVVNITFISIIQNLLLLGLAIPTYFALIEPSPLGFSDGALAFTALALLAFEFTADNQQFAFHAWKASVLSARAPRYSASEHWPGARLAFTEADAKRGFLTRGLWAWSRHPNFFAEQSFWGVINLIPLLASSAPLPSGASFAAALQRTVPLLPALALNVLFLSSTLFTEGISLEKYPVGYRAYRRQVGMFVPWGRVGMRVLGVGREDDADLVWGRGREEAVKGKVE</sequence>
<evidence type="ECO:0000313" key="2">
    <source>
        <dbReference type="Proteomes" id="UP000814033"/>
    </source>
</evidence>
<organism evidence="1 2">
    <name type="scientific">Auriscalpium vulgare</name>
    <dbReference type="NCBI Taxonomy" id="40419"/>
    <lineage>
        <taxon>Eukaryota</taxon>
        <taxon>Fungi</taxon>
        <taxon>Dikarya</taxon>
        <taxon>Basidiomycota</taxon>
        <taxon>Agaricomycotina</taxon>
        <taxon>Agaricomycetes</taxon>
        <taxon>Russulales</taxon>
        <taxon>Auriscalpiaceae</taxon>
        <taxon>Auriscalpium</taxon>
    </lineage>
</organism>
<gene>
    <name evidence="1" type="ORF">FA95DRAFT_1652990</name>
</gene>
<comment type="caution">
    <text evidence="1">The sequence shown here is derived from an EMBL/GenBank/DDBJ whole genome shotgun (WGS) entry which is preliminary data.</text>
</comment>
<evidence type="ECO:0000313" key="1">
    <source>
        <dbReference type="EMBL" id="KAI0048941.1"/>
    </source>
</evidence>
<reference evidence="1" key="2">
    <citation type="journal article" date="2022" name="New Phytol.">
        <title>Evolutionary transition to the ectomycorrhizal habit in the genomes of a hyperdiverse lineage of mushroom-forming fungi.</title>
        <authorList>
            <person name="Looney B."/>
            <person name="Miyauchi S."/>
            <person name="Morin E."/>
            <person name="Drula E."/>
            <person name="Courty P.E."/>
            <person name="Kohler A."/>
            <person name="Kuo A."/>
            <person name="LaButti K."/>
            <person name="Pangilinan J."/>
            <person name="Lipzen A."/>
            <person name="Riley R."/>
            <person name="Andreopoulos W."/>
            <person name="He G."/>
            <person name="Johnson J."/>
            <person name="Nolan M."/>
            <person name="Tritt A."/>
            <person name="Barry K.W."/>
            <person name="Grigoriev I.V."/>
            <person name="Nagy L.G."/>
            <person name="Hibbett D."/>
            <person name="Henrissat B."/>
            <person name="Matheny P.B."/>
            <person name="Labbe J."/>
            <person name="Martin F.M."/>
        </authorList>
    </citation>
    <scope>NUCLEOTIDE SEQUENCE</scope>
    <source>
        <strain evidence="1">FP105234-sp</strain>
    </source>
</reference>
<keyword evidence="2" id="KW-1185">Reference proteome</keyword>
<dbReference type="Proteomes" id="UP000814033">
    <property type="component" value="Unassembled WGS sequence"/>
</dbReference>
<dbReference type="EMBL" id="MU275879">
    <property type="protein sequence ID" value="KAI0048941.1"/>
    <property type="molecule type" value="Genomic_DNA"/>
</dbReference>
<accession>A0ACB8RXU6</accession>